<keyword evidence="6" id="KW-1185">Reference proteome</keyword>
<keyword evidence="2" id="KW-0808">Transferase</keyword>
<reference evidence="6" key="1">
    <citation type="journal article" date="2019" name="Int. J. Syst. Evol. Microbiol.">
        <title>The Global Catalogue of Microorganisms (GCM) 10K type strain sequencing project: providing services to taxonomists for standard genome sequencing and annotation.</title>
        <authorList>
            <consortium name="The Broad Institute Genomics Platform"/>
            <consortium name="The Broad Institute Genome Sequencing Center for Infectious Disease"/>
            <person name="Wu L."/>
            <person name="Ma J."/>
        </authorList>
    </citation>
    <scope>NUCLEOTIDE SEQUENCE [LARGE SCALE GENOMIC DNA]</scope>
    <source>
        <strain evidence="6">KCTC 23701</strain>
    </source>
</reference>
<dbReference type="EMBL" id="BMYO01000001">
    <property type="protein sequence ID" value="GHD56393.1"/>
    <property type="molecule type" value="Genomic_DNA"/>
</dbReference>
<dbReference type="InterPro" id="IPR018357">
    <property type="entry name" value="Hexapep_transf_CS"/>
</dbReference>
<dbReference type="SUPFAM" id="SSF51161">
    <property type="entry name" value="Trimeric LpxA-like enzymes"/>
    <property type="match status" value="1"/>
</dbReference>
<dbReference type="Pfam" id="PF00132">
    <property type="entry name" value="Hexapep"/>
    <property type="match status" value="1"/>
</dbReference>
<dbReference type="InterPro" id="IPR011004">
    <property type="entry name" value="Trimer_LpxA-like_sf"/>
</dbReference>
<dbReference type="InterPro" id="IPR005881">
    <property type="entry name" value="Ser_O-AcTrfase"/>
</dbReference>
<dbReference type="PIRSF" id="PIRSF000441">
    <property type="entry name" value="CysE"/>
    <property type="match status" value="1"/>
</dbReference>
<protein>
    <submittedName>
        <fullName evidence="5">Serine acetyltransferase</fullName>
    </submittedName>
</protein>
<evidence type="ECO:0000256" key="2">
    <source>
        <dbReference type="ARBA" id="ARBA00022679"/>
    </source>
</evidence>
<sequence>MVNLLHRWSRWLWQKRVPLLPKLLKITNRVAFGVVLPPSAQVGNNVLFSYQGLGTVIHKHAVIEDDVVIATGVTIGGKSGNPTVPLIKQGAFIGTGAKILGPVVIGRYASVGANSVVLADVPDYAVVVGIPARVVRINRPDDLPDYRDFRG</sequence>
<keyword evidence="3" id="KW-0677">Repeat</keyword>
<organism evidence="5 6">
    <name type="scientific">Jeongeupia chitinilytica</name>
    <dbReference type="NCBI Taxonomy" id="1041641"/>
    <lineage>
        <taxon>Bacteria</taxon>
        <taxon>Pseudomonadati</taxon>
        <taxon>Pseudomonadota</taxon>
        <taxon>Betaproteobacteria</taxon>
        <taxon>Neisseriales</taxon>
        <taxon>Chitinibacteraceae</taxon>
        <taxon>Jeongeupia</taxon>
    </lineage>
</organism>
<dbReference type="CDD" id="cd03354">
    <property type="entry name" value="LbH_SAT"/>
    <property type="match status" value="1"/>
</dbReference>
<comment type="similarity">
    <text evidence="1">Belongs to the transferase hexapeptide repeat family.</text>
</comment>
<dbReference type="Gene3D" id="2.160.10.10">
    <property type="entry name" value="Hexapeptide repeat proteins"/>
    <property type="match status" value="1"/>
</dbReference>
<evidence type="ECO:0000313" key="5">
    <source>
        <dbReference type="EMBL" id="GHD56393.1"/>
    </source>
</evidence>
<evidence type="ECO:0000256" key="1">
    <source>
        <dbReference type="ARBA" id="ARBA00007274"/>
    </source>
</evidence>
<accession>A0ABQ3GWP3</accession>
<dbReference type="InterPro" id="IPR001451">
    <property type="entry name" value="Hexapep"/>
</dbReference>
<evidence type="ECO:0000313" key="6">
    <source>
        <dbReference type="Proteomes" id="UP000604737"/>
    </source>
</evidence>
<dbReference type="PANTHER" id="PTHR42811">
    <property type="entry name" value="SERINE ACETYLTRANSFERASE"/>
    <property type="match status" value="1"/>
</dbReference>
<proteinExistence type="inferred from homology"/>
<dbReference type="PROSITE" id="PS00101">
    <property type="entry name" value="HEXAPEP_TRANSFERASES"/>
    <property type="match status" value="1"/>
</dbReference>
<name>A0ABQ3GWP3_9NEIS</name>
<dbReference type="InterPro" id="IPR045304">
    <property type="entry name" value="LbH_SAT"/>
</dbReference>
<evidence type="ECO:0000256" key="4">
    <source>
        <dbReference type="ARBA" id="ARBA00023315"/>
    </source>
</evidence>
<keyword evidence="4" id="KW-0012">Acyltransferase</keyword>
<gene>
    <name evidence="5" type="primary">cysE</name>
    <name evidence="5" type="ORF">GCM10007350_03410</name>
</gene>
<comment type="caution">
    <text evidence="5">The sequence shown here is derived from an EMBL/GenBank/DDBJ whole genome shotgun (WGS) entry which is preliminary data.</text>
</comment>
<dbReference type="RefSeq" id="WP_189458416.1">
    <property type="nucleotide sequence ID" value="NZ_BMYO01000001.1"/>
</dbReference>
<dbReference type="Proteomes" id="UP000604737">
    <property type="component" value="Unassembled WGS sequence"/>
</dbReference>
<evidence type="ECO:0000256" key="3">
    <source>
        <dbReference type="ARBA" id="ARBA00022737"/>
    </source>
</evidence>